<proteinExistence type="predicted"/>
<name>A0A0F9T1G0_9ZZZZ</name>
<comment type="caution">
    <text evidence="1">The sequence shown here is derived from an EMBL/GenBank/DDBJ whole genome shotgun (WGS) entry which is preliminary data.</text>
</comment>
<dbReference type="AlphaFoldDB" id="A0A0F9T1G0"/>
<evidence type="ECO:0000313" key="1">
    <source>
        <dbReference type="EMBL" id="KKN73069.1"/>
    </source>
</evidence>
<protein>
    <submittedName>
        <fullName evidence="1">Uncharacterized protein</fullName>
    </submittedName>
</protein>
<sequence>MPAEEHRKLKRSAKKAGLTGERKAAYIYGTLHKIEQRRKKKY</sequence>
<organism evidence="1">
    <name type="scientific">marine sediment metagenome</name>
    <dbReference type="NCBI Taxonomy" id="412755"/>
    <lineage>
        <taxon>unclassified sequences</taxon>
        <taxon>metagenomes</taxon>
        <taxon>ecological metagenomes</taxon>
    </lineage>
</organism>
<reference evidence="1" key="1">
    <citation type="journal article" date="2015" name="Nature">
        <title>Complex archaea that bridge the gap between prokaryotes and eukaryotes.</title>
        <authorList>
            <person name="Spang A."/>
            <person name="Saw J.H."/>
            <person name="Jorgensen S.L."/>
            <person name="Zaremba-Niedzwiedzka K."/>
            <person name="Martijn J."/>
            <person name="Lind A.E."/>
            <person name="van Eijk R."/>
            <person name="Schleper C."/>
            <person name="Guy L."/>
            <person name="Ettema T.J."/>
        </authorList>
    </citation>
    <scope>NUCLEOTIDE SEQUENCE</scope>
</reference>
<gene>
    <name evidence="1" type="ORF">LCGC14_0403780</name>
</gene>
<accession>A0A0F9T1G0</accession>
<dbReference type="EMBL" id="LAZR01000350">
    <property type="protein sequence ID" value="KKN73069.1"/>
    <property type="molecule type" value="Genomic_DNA"/>
</dbReference>